<proteinExistence type="inferred from homology"/>
<accession>A0AAX4ICY7</accession>
<dbReference type="KEGG" id="cdet:87942651"/>
<evidence type="ECO:0000313" key="11">
    <source>
        <dbReference type="Proteomes" id="UP001322277"/>
    </source>
</evidence>
<dbReference type="CDD" id="cd08282">
    <property type="entry name" value="PFDH_like"/>
    <property type="match status" value="1"/>
</dbReference>
<dbReference type="GO" id="GO:0008270">
    <property type="term" value="F:zinc ion binding"/>
    <property type="evidence" value="ECO:0007669"/>
    <property type="project" value="InterPro"/>
</dbReference>
<feature type="domain" description="Alcohol dehydrogenase-like C-terminal" evidence="8">
    <location>
        <begin position="222"/>
        <end position="374"/>
    </location>
</feature>
<dbReference type="InterPro" id="IPR002328">
    <property type="entry name" value="ADH_Zn_CS"/>
</dbReference>
<keyword evidence="5" id="KW-0560">Oxidoreductase</keyword>
<comment type="cofactor">
    <cofactor evidence="1 7">
        <name>Zn(2+)</name>
        <dbReference type="ChEBI" id="CHEBI:29105"/>
    </cofactor>
</comment>
<dbReference type="PANTHER" id="PTHR42813:SF3">
    <property type="entry name" value="GLUTATHIONE-INDEPENDENT FORMALDEHYDE DEHYDROGENASE"/>
    <property type="match status" value="1"/>
</dbReference>
<evidence type="ECO:0000256" key="5">
    <source>
        <dbReference type="ARBA" id="ARBA00023002"/>
    </source>
</evidence>
<protein>
    <submittedName>
        <fullName evidence="10">Alcohol dehydrogenase, zinc-type, GroES-like superfamily, NAD(P)-binding domain superfamily</fullName>
    </submittedName>
</protein>
<evidence type="ECO:0000256" key="7">
    <source>
        <dbReference type="RuleBase" id="RU361277"/>
    </source>
</evidence>
<evidence type="ECO:0000256" key="4">
    <source>
        <dbReference type="ARBA" id="ARBA00022833"/>
    </source>
</evidence>
<dbReference type="InterPro" id="IPR011032">
    <property type="entry name" value="GroES-like_sf"/>
</dbReference>
<gene>
    <name evidence="10" type="ORF">CDEST_06148</name>
</gene>
<keyword evidence="6" id="KW-0520">NAD</keyword>
<feature type="domain" description="Alcohol dehydrogenase-like N-terminal" evidence="9">
    <location>
        <begin position="71"/>
        <end position="175"/>
    </location>
</feature>
<dbReference type="GeneID" id="87942651"/>
<dbReference type="Pfam" id="PF08240">
    <property type="entry name" value="ADH_N"/>
    <property type="match status" value="1"/>
</dbReference>
<reference evidence="11" key="1">
    <citation type="journal article" date="2023" name="bioRxiv">
        <title>Complete genome of the Medicago anthracnose fungus, Colletotrichum destructivum, reveals a mini-chromosome-like region within a core chromosome.</title>
        <authorList>
            <person name="Lapalu N."/>
            <person name="Simon A."/>
            <person name="Lu A."/>
            <person name="Plaumann P.-L."/>
            <person name="Amselem J."/>
            <person name="Pigne S."/>
            <person name="Auger A."/>
            <person name="Koch C."/>
            <person name="Dallery J.-F."/>
            <person name="O'Connell R.J."/>
        </authorList>
    </citation>
    <scope>NUCLEOTIDE SEQUENCE [LARGE SCALE GENOMIC DNA]</scope>
    <source>
        <strain evidence="11">CBS 520.97</strain>
    </source>
</reference>
<evidence type="ECO:0000256" key="2">
    <source>
        <dbReference type="ARBA" id="ARBA00008072"/>
    </source>
</evidence>
<sequence length="413" mass="43875">MLNKHQTKGSTSQYPPLTINKHYFLSHLTQAKLNMALMNSTLNATMRGVVFGGVPYDVTVENLPVPTISSQTDAIVRITTAGICGSDLHTYRGLIGGGAVPFTMGHEAIGYVAEVGSAVSSLSVGDYVVIPDTPSTATLEMEPTLYEFFGSGGSLDGLQTEYARVRSADANLIPVPLTRNTTSPSLEQDYITVGDIFSTAWTAVTWSGFQPGDSVAVFGAGPVGLLAAYSALLRGASRVYSVDHVPQRLELARSIGAVPIDFRASDPVAQILAREPGGVARSVDAVGMESLNADLEIEEDILLRQTVGVTRTGGGVGVVGVYVATPDSPSSPRGSTISPNGTLPMTEFFFKGLSVRGGLVDPKRVAPELVQLIASGRARPSFITSAVIGIEDAPEYYRRFNRQEESKVFIRFP</sequence>
<dbReference type="Proteomes" id="UP001322277">
    <property type="component" value="Chromosome 4"/>
</dbReference>
<dbReference type="Gene3D" id="3.40.50.720">
    <property type="entry name" value="NAD(P)-binding Rossmann-like Domain"/>
    <property type="match status" value="1"/>
</dbReference>
<keyword evidence="4 7" id="KW-0862">Zinc</keyword>
<evidence type="ECO:0000259" key="9">
    <source>
        <dbReference type="Pfam" id="PF08240"/>
    </source>
</evidence>
<dbReference type="PANTHER" id="PTHR42813">
    <property type="entry name" value="ZINC-TYPE ALCOHOL DEHYDROGENASE-LIKE"/>
    <property type="match status" value="1"/>
</dbReference>
<keyword evidence="11" id="KW-1185">Reference proteome</keyword>
<dbReference type="InterPro" id="IPR013149">
    <property type="entry name" value="ADH-like_C"/>
</dbReference>
<dbReference type="AlphaFoldDB" id="A0AAX4ICY7"/>
<name>A0AAX4ICY7_9PEZI</name>
<dbReference type="Gene3D" id="3.90.180.10">
    <property type="entry name" value="Medium-chain alcohol dehydrogenases, catalytic domain"/>
    <property type="match status" value="1"/>
</dbReference>
<dbReference type="RefSeq" id="XP_062778358.1">
    <property type="nucleotide sequence ID" value="XM_062922307.1"/>
</dbReference>
<evidence type="ECO:0000256" key="6">
    <source>
        <dbReference type="ARBA" id="ARBA00023027"/>
    </source>
</evidence>
<comment type="similarity">
    <text evidence="2 7">Belongs to the zinc-containing alcohol dehydrogenase family.</text>
</comment>
<evidence type="ECO:0000313" key="10">
    <source>
        <dbReference type="EMBL" id="WQF81134.1"/>
    </source>
</evidence>
<keyword evidence="3 7" id="KW-0479">Metal-binding</keyword>
<dbReference type="Pfam" id="PF00107">
    <property type="entry name" value="ADH_zinc_N"/>
    <property type="match status" value="1"/>
</dbReference>
<dbReference type="PROSITE" id="PS00059">
    <property type="entry name" value="ADH_ZINC"/>
    <property type="match status" value="1"/>
</dbReference>
<dbReference type="SUPFAM" id="SSF51735">
    <property type="entry name" value="NAD(P)-binding Rossmann-fold domains"/>
    <property type="match status" value="1"/>
</dbReference>
<dbReference type="EMBL" id="CP137308">
    <property type="protein sequence ID" value="WQF81134.1"/>
    <property type="molecule type" value="Genomic_DNA"/>
</dbReference>
<dbReference type="GO" id="GO:0016491">
    <property type="term" value="F:oxidoreductase activity"/>
    <property type="evidence" value="ECO:0007669"/>
    <property type="project" value="UniProtKB-KW"/>
</dbReference>
<evidence type="ECO:0000259" key="8">
    <source>
        <dbReference type="Pfam" id="PF00107"/>
    </source>
</evidence>
<organism evidence="10 11">
    <name type="scientific">Colletotrichum destructivum</name>
    <dbReference type="NCBI Taxonomy" id="34406"/>
    <lineage>
        <taxon>Eukaryota</taxon>
        <taxon>Fungi</taxon>
        <taxon>Dikarya</taxon>
        <taxon>Ascomycota</taxon>
        <taxon>Pezizomycotina</taxon>
        <taxon>Sordariomycetes</taxon>
        <taxon>Hypocreomycetidae</taxon>
        <taxon>Glomerellales</taxon>
        <taxon>Glomerellaceae</taxon>
        <taxon>Colletotrichum</taxon>
        <taxon>Colletotrichum destructivum species complex</taxon>
    </lineage>
</organism>
<evidence type="ECO:0000256" key="3">
    <source>
        <dbReference type="ARBA" id="ARBA00022723"/>
    </source>
</evidence>
<dbReference type="InterPro" id="IPR036291">
    <property type="entry name" value="NAD(P)-bd_dom_sf"/>
</dbReference>
<dbReference type="InterPro" id="IPR013154">
    <property type="entry name" value="ADH-like_N"/>
</dbReference>
<dbReference type="SUPFAM" id="SSF50129">
    <property type="entry name" value="GroES-like"/>
    <property type="match status" value="1"/>
</dbReference>
<evidence type="ECO:0000256" key="1">
    <source>
        <dbReference type="ARBA" id="ARBA00001947"/>
    </source>
</evidence>